<sequence length="59" mass="6082">MGFTAFLALFAVAASVVVFVVTRKRVRLAAALGLSALTFLGIALASILWVQVAISGMDG</sequence>
<accession>A0A109IF52</accession>
<proteinExistence type="predicted"/>
<dbReference type="RefSeq" id="WP_067315583.1">
    <property type="nucleotide sequence ID" value="NZ_LRMV01000293.1"/>
</dbReference>
<evidence type="ECO:0000313" key="2">
    <source>
        <dbReference type="Proteomes" id="UP000198226"/>
    </source>
</evidence>
<dbReference type="EMBL" id="LT607752">
    <property type="protein sequence ID" value="SCG39949.1"/>
    <property type="molecule type" value="Genomic_DNA"/>
</dbReference>
<gene>
    <name evidence="1" type="ORF">GA0070623_0608</name>
</gene>
<reference evidence="2" key="1">
    <citation type="submission" date="2016-06" db="EMBL/GenBank/DDBJ databases">
        <authorList>
            <person name="Varghese N."/>
            <person name="Submissions Spin"/>
        </authorList>
    </citation>
    <scope>NUCLEOTIDE SEQUENCE [LARGE SCALE GENOMIC DNA]</scope>
    <source>
        <strain evidence="2">DSM 44983</strain>
    </source>
</reference>
<organism evidence="1 2">
    <name type="scientific">Micromonospora rifamycinica</name>
    <dbReference type="NCBI Taxonomy" id="291594"/>
    <lineage>
        <taxon>Bacteria</taxon>
        <taxon>Bacillati</taxon>
        <taxon>Actinomycetota</taxon>
        <taxon>Actinomycetes</taxon>
        <taxon>Micromonosporales</taxon>
        <taxon>Micromonosporaceae</taxon>
        <taxon>Micromonospora</taxon>
    </lineage>
</organism>
<protein>
    <submittedName>
        <fullName evidence="1">Uncharacterized protein</fullName>
    </submittedName>
</protein>
<dbReference type="AlphaFoldDB" id="A0A109IF52"/>
<evidence type="ECO:0000313" key="1">
    <source>
        <dbReference type="EMBL" id="SCG39949.1"/>
    </source>
</evidence>
<dbReference type="Proteomes" id="UP000198226">
    <property type="component" value="Chromosome I"/>
</dbReference>
<keyword evidence="2" id="KW-1185">Reference proteome</keyword>
<name>A0A109IF52_9ACTN</name>